<gene>
    <name evidence="2" type="ORF">CINCED_3A023223</name>
</gene>
<keyword evidence="1" id="KW-0175">Coiled coil</keyword>
<dbReference type="PANTHER" id="PTHR32215">
    <property type="entry name" value="CILIA- AND FLAGELLA-ASSOCIATED PROTEIN 57"/>
    <property type="match status" value="1"/>
</dbReference>
<accession>A0A5E4NIG5</accession>
<dbReference type="AlphaFoldDB" id="A0A5E4NIG5"/>
<evidence type="ECO:0000313" key="3">
    <source>
        <dbReference type="Proteomes" id="UP000325440"/>
    </source>
</evidence>
<dbReference type="PANTHER" id="PTHR32215:SF0">
    <property type="entry name" value="CILIA- AND FLAGELLA-ASSOCIATED PROTEIN 57"/>
    <property type="match status" value="1"/>
</dbReference>
<organism evidence="2 3">
    <name type="scientific">Cinara cedri</name>
    <dbReference type="NCBI Taxonomy" id="506608"/>
    <lineage>
        <taxon>Eukaryota</taxon>
        <taxon>Metazoa</taxon>
        <taxon>Ecdysozoa</taxon>
        <taxon>Arthropoda</taxon>
        <taxon>Hexapoda</taxon>
        <taxon>Insecta</taxon>
        <taxon>Pterygota</taxon>
        <taxon>Neoptera</taxon>
        <taxon>Paraneoptera</taxon>
        <taxon>Hemiptera</taxon>
        <taxon>Sternorrhyncha</taxon>
        <taxon>Aphidomorpha</taxon>
        <taxon>Aphidoidea</taxon>
        <taxon>Aphididae</taxon>
        <taxon>Lachninae</taxon>
        <taxon>Cinara</taxon>
    </lineage>
</organism>
<keyword evidence="3" id="KW-1185">Reference proteome</keyword>
<feature type="coiled-coil region" evidence="1">
    <location>
        <begin position="473"/>
        <end position="511"/>
    </location>
</feature>
<feature type="coiled-coil region" evidence="1">
    <location>
        <begin position="44"/>
        <end position="151"/>
    </location>
</feature>
<reference evidence="2 3" key="1">
    <citation type="submission" date="2019-08" db="EMBL/GenBank/DDBJ databases">
        <authorList>
            <person name="Alioto T."/>
            <person name="Alioto T."/>
            <person name="Gomez Garrido J."/>
        </authorList>
    </citation>
    <scope>NUCLEOTIDE SEQUENCE [LARGE SCALE GENOMIC DNA]</scope>
</reference>
<dbReference type="Proteomes" id="UP000325440">
    <property type="component" value="Unassembled WGS sequence"/>
</dbReference>
<protein>
    <submittedName>
        <fullName evidence="2">Uncharacterized protein</fullName>
    </submittedName>
</protein>
<dbReference type="InterPro" id="IPR052993">
    <property type="entry name" value="CFA-57"/>
</dbReference>
<dbReference type="OrthoDB" id="10251741at2759"/>
<sequence length="514" mass="60319">MGLTSDDATLITCAVDGSMCIWAVQDEKPAVKPLEHILVSSKRLSRKIDVIEKLTDRLDELKELFDEETDKLGKEYDEKLRDLNEQHALAEKQLKDEHKKMVAMLEANETQLKNEIDTRTEEHDTDLNTLIEDYENKIYRADKAYDALDKKMSDIKDESKKKADINVLVHKQTIQELDEQLIKDLKKRDDDFLKFKEDLINEKNQICVEIDEFDNQGYREVLELNTKYTAKLKKWTKKTQNAKDEMKVFEKNLNKAEKVRQDMKHLVDKYQEDIKQKIISNKELDEDILEKEMELQKCGNLIKEKDSLMSLEQLTLKDVEEQISESKFAREDQEKIIEPLKDEQVNLDIVISEMQKLLNETDLEIEKIKMSYASIEDKIKSSRKQVKQDKETALAQDELILSARVEIYKISSSTAPEKQKIALKNLLHSKLANENYLADDVNSELLRQRQFYERCLTHLTRRVSASQMKKPALYKLIEENERLVKDLSKLKEEAETNRVQYNELVNSLRQSKKK</sequence>
<dbReference type="EMBL" id="CABPRJ010001950">
    <property type="protein sequence ID" value="VVC42396.1"/>
    <property type="molecule type" value="Genomic_DNA"/>
</dbReference>
<evidence type="ECO:0000256" key="1">
    <source>
        <dbReference type="SAM" id="Coils"/>
    </source>
</evidence>
<name>A0A5E4NIG5_9HEMI</name>
<proteinExistence type="predicted"/>
<feature type="coiled-coil region" evidence="1">
    <location>
        <begin position="196"/>
        <end position="287"/>
    </location>
</feature>
<evidence type="ECO:0000313" key="2">
    <source>
        <dbReference type="EMBL" id="VVC42396.1"/>
    </source>
</evidence>